<dbReference type="Pfam" id="PF00144">
    <property type="entry name" value="Beta-lactamase"/>
    <property type="match status" value="1"/>
</dbReference>
<dbReference type="EMBL" id="JARJLG010000055">
    <property type="protein sequence ID" value="KAJ7758526.1"/>
    <property type="molecule type" value="Genomic_DNA"/>
</dbReference>
<accession>A0AAD7J7A2</accession>
<dbReference type="InterPro" id="IPR001466">
    <property type="entry name" value="Beta-lactam-related"/>
</dbReference>
<dbReference type="InterPro" id="IPR050789">
    <property type="entry name" value="Diverse_Enzym_Activities"/>
</dbReference>
<evidence type="ECO:0000313" key="3">
    <source>
        <dbReference type="Proteomes" id="UP001215280"/>
    </source>
</evidence>
<name>A0AAD7J7A2_9AGAR</name>
<reference evidence="2" key="1">
    <citation type="submission" date="2023-03" db="EMBL/GenBank/DDBJ databases">
        <title>Massive genome expansion in bonnet fungi (Mycena s.s.) driven by repeated elements and novel gene families across ecological guilds.</title>
        <authorList>
            <consortium name="Lawrence Berkeley National Laboratory"/>
            <person name="Harder C.B."/>
            <person name="Miyauchi S."/>
            <person name="Viragh M."/>
            <person name="Kuo A."/>
            <person name="Thoen E."/>
            <person name="Andreopoulos B."/>
            <person name="Lu D."/>
            <person name="Skrede I."/>
            <person name="Drula E."/>
            <person name="Henrissat B."/>
            <person name="Morin E."/>
            <person name="Kohler A."/>
            <person name="Barry K."/>
            <person name="LaButti K."/>
            <person name="Morin E."/>
            <person name="Salamov A."/>
            <person name="Lipzen A."/>
            <person name="Mereny Z."/>
            <person name="Hegedus B."/>
            <person name="Baldrian P."/>
            <person name="Stursova M."/>
            <person name="Weitz H."/>
            <person name="Taylor A."/>
            <person name="Grigoriev I.V."/>
            <person name="Nagy L.G."/>
            <person name="Martin F."/>
            <person name="Kauserud H."/>
        </authorList>
    </citation>
    <scope>NUCLEOTIDE SEQUENCE</scope>
    <source>
        <strain evidence="2">CBHHK188m</strain>
    </source>
</reference>
<organism evidence="2 3">
    <name type="scientific">Mycena maculata</name>
    <dbReference type="NCBI Taxonomy" id="230809"/>
    <lineage>
        <taxon>Eukaryota</taxon>
        <taxon>Fungi</taxon>
        <taxon>Dikarya</taxon>
        <taxon>Basidiomycota</taxon>
        <taxon>Agaricomycotina</taxon>
        <taxon>Agaricomycetes</taxon>
        <taxon>Agaricomycetidae</taxon>
        <taxon>Agaricales</taxon>
        <taxon>Marasmiineae</taxon>
        <taxon>Mycenaceae</taxon>
        <taxon>Mycena</taxon>
    </lineage>
</organism>
<evidence type="ECO:0000259" key="1">
    <source>
        <dbReference type="Pfam" id="PF00144"/>
    </source>
</evidence>
<dbReference type="PANTHER" id="PTHR43283">
    <property type="entry name" value="BETA-LACTAMASE-RELATED"/>
    <property type="match status" value="1"/>
</dbReference>
<sequence length="409" mass="44588">MVSLSAQQQDAIRGIMSRAVGNKIVPALFCGVTDQNGEIFMHQEGRKVLGDPSSEPLDEDAVFWICSQTKLITSIAAMQMIEQGRIQLSTPVSQILPELADPVIVTARDSEGKPAATAPANIPITFGQLLNHTSGMEYHLEGADGYRFPVPSRHSYGKDEDSSTFFSLNKGSFPAGQLLKFEPGTDFAYGWSTDCVGFIVERLSGKSLDQYFKDHIFSPLGLTSASFYLTQDLKERILPLSIRDSEKKLTRWDNQVPIIDQDPQKTNVHFGGVGLYSTQKNYLAVLRHLLQIKAGKATNPILSDASVAALFEPTLPPTATNSLAKIMGVPDGSAQFSTGLMVTTVDMPGRRKKGSGSWAGWACTSYFIDPDTGIAAVFGTQLIPAAMFDMAYEVLWMDVEEAIYAGLQK</sequence>
<dbReference type="Proteomes" id="UP001215280">
    <property type="component" value="Unassembled WGS sequence"/>
</dbReference>
<dbReference type="Gene3D" id="3.40.710.10">
    <property type="entry name" value="DD-peptidase/beta-lactamase superfamily"/>
    <property type="match status" value="1"/>
</dbReference>
<feature type="domain" description="Beta-lactamase-related" evidence="1">
    <location>
        <begin position="35"/>
        <end position="378"/>
    </location>
</feature>
<proteinExistence type="predicted"/>
<dbReference type="PANTHER" id="PTHR43283:SF3">
    <property type="entry name" value="BETA-LACTAMASE FAMILY PROTEIN (AFU_ORTHOLOGUE AFUA_5G07500)"/>
    <property type="match status" value="1"/>
</dbReference>
<dbReference type="AlphaFoldDB" id="A0AAD7J7A2"/>
<evidence type="ECO:0000313" key="2">
    <source>
        <dbReference type="EMBL" id="KAJ7758526.1"/>
    </source>
</evidence>
<comment type="caution">
    <text evidence="2">The sequence shown here is derived from an EMBL/GenBank/DDBJ whole genome shotgun (WGS) entry which is preliminary data.</text>
</comment>
<protein>
    <submittedName>
        <fullName evidence="2">Beta-lactamase/transpeptidase-like protein</fullName>
    </submittedName>
</protein>
<dbReference type="SUPFAM" id="SSF56601">
    <property type="entry name" value="beta-lactamase/transpeptidase-like"/>
    <property type="match status" value="1"/>
</dbReference>
<gene>
    <name evidence="2" type="ORF">DFH07DRAFT_818421</name>
</gene>
<dbReference type="InterPro" id="IPR012338">
    <property type="entry name" value="Beta-lactam/transpept-like"/>
</dbReference>
<keyword evidence="3" id="KW-1185">Reference proteome</keyword>